<dbReference type="Gene3D" id="3.30.572.10">
    <property type="entry name" value="Thymidylate synthase/dCMP hydroxymethylase domain"/>
    <property type="match status" value="1"/>
</dbReference>
<gene>
    <name evidence="5" type="ORF">IPJ89_01425</name>
</gene>
<dbReference type="GO" id="GO:0004799">
    <property type="term" value="F:thymidylate synthase activity"/>
    <property type="evidence" value="ECO:0007669"/>
    <property type="project" value="TreeGrafter"/>
</dbReference>
<evidence type="ECO:0000256" key="1">
    <source>
        <dbReference type="ARBA" id="ARBA00022603"/>
    </source>
</evidence>
<protein>
    <submittedName>
        <fullName evidence="5">DUF4346 domain-containing protein</fullName>
    </submittedName>
</protein>
<dbReference type="InterPro" id="IPR036926">
    <property type="entry name" value="Thymidate_synth/dCMP_Mease_sf"/>
</dbReference>
<proteinExistence type="predicted"/>
<sequence>MAADSFIVGDMQANTAICTLWTLAKPIAERLPKEKFAICANLYSMDGINTIVRGIYSNPHWRYLVVFGSDMTHTGDVIKSFFEQGVDAQGKVVGTNFSFQKEIPVHDLDVLRKHVRFFDLRGKPVDELSKTIASLEQLPPFAAAKEFPEPKLEEFPMHDSEKVGFLVRASTISQGWLKVLDHVMKFGEEKPTEHETKMKECIDIVAVIEGDEPSIPPFMPCDANALKDYIPKLTSHEKPENVVYTYGSRLRERIDQVQNAIDYLKEVPYTRRAIAVTWRLDEDQKQNKNPPCLTQIVWSVSHGKLHQTCSFRSHDMYEGWPLNMYGLRELQQMMAREVGLPAGQMVCLSVSAHVYQPRWEEAKEVLKKHYLAGNYRFSPDPRGNFVISIVPGVKEGEKLILLQHFTPDGKKTPFIFHNTKMDEKQLLEELFTQLAHSNLISRIDHAFYLGQELQRAAICIRMNKEYVQDQPLKW</sequence>
<keyword evidence="1" id="KW-0489">Methyltransferase</keyword>
<evidence type="ECO:0000259" key="4">
    <source>
        <dbReference type="Pfam" id="PF14251"/>
    </source>
</evidence>
<dbReference type="CDD" id="cd00351">
    <property type="entry name" value="TS_Pyrimidine_HMase"/>
    <property type="match status" value="1"/>
</dbReference>
<dbReference type="InterPro" id="IPR023451">
    <property type="entry name" value="Thymidate_synth/dCMP_Mease_dom"/>
</dbReference>
<dbReference type="GO" id="GO:0032259">
    <property type="term" value="P:methylation"/>
    <property type="evidence" value="ECO:0007669"/>
    <property type="project" value="UniProtKB-KW"/>
</dbReference>
<dbReference type="InterPro" id="IPR030688">
    <property type="entry name" value="MeTrfase_MtrA/MtxA"/>
</dbReference>
<dbReference type="Pfam" id="PF14251">
    <property type="entry name" value="PterinBD-DUF4346"/>
    <property type="match status" value="1"/>
</dbReference>
<keyword evidence="2" id="KW-0808">Transferase</keyword>
<organism evidence="5">
    <name type="scientific">Candidatus Iainarchaeum sp</name>
    <dbReference type="NCBI Taxonomy" id="3101447"/>
    <lineage>
        <taxon>Archaea</taxon>
        <taxon>Candidatus Iainarchaeota</taxon>
        <taxon>Candidatus Iainarchaeia</taxon>
        <taxon>Candidatus Iainarchaeales</taxon>
        <taxon>Candidatus Iainarchaeaceae</taxon>
        <taxon>Candidatus Iainarchaeum</taxon>
    </lineage>
</organism>
<dbReference type="Pfam" id="PF00303">
    <property type="entry name" value="Thymidylat_synt"/>
    <property type="match status" value="1"/>
</dbReference>
<feature type="domain" description="Thymidylate synthase/dCMP hydroxymethylase" evidence="3">
    <location>
        <begin position="248"/>
        <end position="369"/>
    </location>
</feature>
<dbReference type="SUPFAM" id="SSF55831">
    <property type="entry name" value="Thymidylate synthase/dCMP hydroxymethylase"/>
    <property type="match status" value="1"/>
</dbReference>
<dbReference type="PANTHER" id="PTHR11548">
    <property type="entry name" value="THYMIDYLATE SYNTHASE 1"/>
    <property type="match status" value="1"/>
</dbReference>
<name>A0A7T9I1Z6_9ARCH</name>
<accession>A0A7T9I1Z6</accession>
<dbReference type="Pfam" id="PF04208">
    <property type="entry name" value="MtrA"/>
    <property type="match status" value="1"/>
</dbReference>
<evidence type="ECO:0000313" key="5">
    <source>
        <dbReference type="EMBL" id="QQR92888.1"/>
    </source>
</evidence>
<dbReference type="AlphaFoldDB" id="A0A7T9I1Z6"/>
<dbReference type="GO" id="GO:0005829">
    <property type="term" value="C:cytosol"/>
    <property type="evidence" value="ECO:0007669"/>
    <property type="project" value="TreeGrafter"/>
</dbReference>
<reference evidence="5" key="1">
    <citation type="submission" date="2020-11" db="EMBL/GenBank/DDBJ databases">
        <title>Connecting structure to function with the recovery of over 1000 high-quality activated sludge metagenome-assembled genomes encoding full-length rRNA genes using long-read sequencing.</title>
        <authorList>
            <person name="Singleton C.M."/>
            <person name="Petriglieri F."/>
            <person name="Kristensen J.M."/>
            <person name="Kirkegaard R.H."/>
            <person name="Michaelsen T.Y."/>
            <person name="Andersen M.H."/>
            <person name="Karst S.M."/>
            <person name="Dueholm M.S."/>
            <person name="Nielsen P.H."/>
            <person name="Albertsen M."/>
        </authorList>
    </citation>
    <scope>NUCLEOTIDE SEQUENCE</scope>
    <source>
        <strain evidence="5">Fred_18-Q3-R57-64_BAT3C.431</strain>
    </source>
</reference>
<evidence type="ECO:0000259" key="3">
    <source>
        <dbReference type="Pfam" id="PF00303"/>
    </source>
</evidence>
<dbReference type="GO" id="GO:0006231">
    <property type="term" value="P:dTMP biosynthetic process"/>
    <property type="evidence" value="ECO:0007669"/>
    <property type="project" value="TreeGrafter"/>
</dbReference>
<feature type="domain" description="DUF4346" evidence="4">
    <location>
        <begin position="380"/>
        <end position="469"/>
    </location>
</feature>
<dbReference type="InterPro" id="IPR025595">
    <property type="entry name" value="PterinBD-DUF4346"/>
</dbReference>
<dbReference type="EMBL" id="CP064981">
    <property type="protein sequence ID" value="QQR92888.1"/>
    <property type="molecule type" value="Genomic_DNA"/>
</dbReference>
<dbReference type="PANTHER" id="PTHR11548:SF1">
    <property type="entry name" value="THYMIDYLATE SYNTHASE 1"/>
    <property type="match status" value="1"/>
</dbReference>
<evidence type="ECO:0000256" key="2">
    <source>
        <dbReference type="ARBA" id="ARBA00022679"/>
    </source>
</evidence>
<dbReference type="Proteomes" id="UP000596004">
    <property type="component" value="Chromosome"/>
</dbReference>
<dbReference type="InterPro" id="IPR045097">
    <property type="entry name" value="Thymidate_synth/dCMP_Mease"/>
</dbReference>